<dbReference type="AlphaFoldDB" id="A0A9X4HGH9"/>
<evidence type="ECO:0000313" key="1">
    <source>
        <dbReference type="EMBL" id="MDD1011884.1"/>
    </source>
</evidence>
<dbReference type="RefSeq" id="WP_273878568.1">
    <property type="nucleotide sequence ID" value="NZ_JAMDHA010000080.1"/>
</dbReference>
<organism evidence="1 2">
    <name type="scientific">Pseudomonas shahriarae</name>
    <dbReference type="NCBI Taxonomy" id="2745512"/>
    <lineage>
        <taxon>Bacteria</taxon>
        <taxon>Pseudomonadati</taxon>
        <taxon>Pseudomonadota</taxon>
        <taxon>Gammaproteobacteria</taxon>
        <taxon>Pseudomonadales</taxon>
        <taxon>Pseudomonadaceae</taxon>
        <taxon>Pseudomonas</taxon>
    </lineage>
</organism>
<accession>A0A9X4HGH9</accession>
<dbReference type="Proteomes" id="UP001148185">
    <property type="component" value="Unassembled WGS sequence"/>
</dbReference>
<comment type="caution">
    <text evidence="1">The sequence shown here is derived from an EMBL/GenBank/DDBJ whole genome shotgun (WGS) entry which is preliminary data.</text>
</comment>
<sequence>MLKAGVLGAFSQRTCLAASSPGGPPEAMLLLCKPRLMARDVVTLKSQHCHRGVGMKITIELESFAVKALLALSLAVWCAWEGQHELAATGAVLIAALKS</sequence>
<evidence type="ECO:0000313" key="2">
    <source>
        <dbReference type="Proteomes" id="UP001148185"/>
    </source>
</evidence>
<proteinExistence type="predicted"/>
<gene>
    <name evidence="1" type="ORF">M5G27_31065</name>
</gene>
<dbReference type="EMBL" id="JAMDHA010000080">
    <property type="protein sequence ID" value="MDD1011884.1"/>
    <property type="molecule type" value="Genomic_DNA"/>
</dbReference>
<reference evidence="1 2" key="1">
    <citation type="submission" date="2022-05" db="EMBL/GenBank/DDBJ databases">
        <title>Novel Pseudomonas spp. Isolated from a Rainbow Trout Aquaculture Facility.</title>
        <authorList>
            <person name="Testerman T."/>
            <person name="Graf J."/>
        </authorList>
    </citation>
    <scope>NUCLEOTIDE SEQUENCE [LARGE SCALE GENOMIC DNA]</scope>
    <source>
        <strain evidence="1 2">ID1042</strain>
    </source>
</reference>
<keyword evidence="2" id="KW-1185">Reference proteome</keyword>
<name>A0A9X4HGH9_9PSED</name>
<protein>
    <submittedName>
        <fullName evidence="1">Uncharacterized protein</fullName>
    </submittedName>
</protein>